<evidence type="ECO:0000313" key="1">
    <source>
        <dbReference type="EMBL" id="KAI3698445.1"/>
    </source>
</evidence>
<keyword evidence="2" id="KW-1185">Reference proteome</keyword>
<sequence>MEFNHDNVRRVEEGDRLSSLPDELILKILSYLDMKLAVQTCLLSSRWEFLWTSMSHLNFNCIYFRHLHKFSQFVTHVLSHRNHQKEVSLCISSFPDILSHHPSPFSNLICLTIDYSLKEEVLEVKMSAEARNFFIGNSPSATFIFKLPKVQVQSRGWWY</sequence>
<evidence type="ECO:0000313" key="2">
    <source>
        <dbReference type="Proteomes" id="UP001055811"/>
    </source>
</evidence>
<dbReference type="Proteomes" id="UP001055811">
    <property type="component" value="Linkage Group LG08"/>
</dbReference>
<reference evidence="1 2" key="2">
    <citation type="journal article" date="2022" name="Mol. Ecol. Resour.">
        <title>The genomes of chicory, endive, great burdock and yacon provide insights into Asteraceae paleo-polyploidization history and plant inulin production.</title>
        <authorList>
            <person name="Fan W."/>
            <person name="Wang S."/>
            <person name="Wang H."/>
            <person name="Wang A."/>
            <person name="Jiang F."/>
            <person name="Liu H."/>
            <person name="Zhao H."/>
            <person name="Xu D."/>
            <person name="Zhang Y."/>
        </authorList>
    </citation>
    <scope>NUCLEOTIDE SEQUENCE [LARGE SCALE GENOMIC DNA]</scope>
    <source>
        <strain evidence="2">cv. Punajuju</strain>
        <tissue evidence="1">Leaves</tissue>
    </source>
</reference>
<organism evidence="1 2">
    <name type="scientific">Cichorium intybus</name>
    <name type="common">Chicory</name>
    <dbReference type="NCBI Taxonomy" id="13427"/>
    <lineage>
        <taxon>Eukaryota</taxon>
        <taxon>Viridiplantae</taxon>
        <taxon>Streptophyta</taxon>
        <taxon>Embryophyta</taxon>
        <taxon>Tracheophyta</taxon>
        <taxon>Spermatophyta</taxon>
        <taxon>Magnoliopsida</taxon>
        <taxon>eudicotyledons</taxon>
        <taxon>Gunneridae</taxon>
        <taxon>Pentapetalae</taxon>
        <taxon>asterids</taxon>
        <taxon>campanulids</taxon>
        <taxon>Asterales</taxon>
        <taxon>Asteraceae</taxon>
        <taxon>Cichorioideae</taxon>
        <taxon>Cichorieae</taxon>
        <taxon>Cichoriinae</taxon>
        <taxon>Cichorium</taxon>
    </lineage>
</organism>
<protein>
    <submittedName>
        <fullName evidence="1">Uncharacterized protein</fullName>
    </submittedName>
</protein>
<comment type="caution">
    <text evidence="1">The sequence shown here is derived from an EMBL/GenBank/DDBJ whole genome shotgun (WGS) entry which is preliminary data.</text>
</comment>
<dbReference type="EMBL" id="CM042016">
    <property type="protein sequence ID" value="KAI3698445.1"/>
    <property type="molecule type" value="Genomic_DNA"/>
</dbReference>
<name>A0ACB8ZM86_CICIN</name>
<reference evidence="2" key="1">
    <citation type="journal article" date="2022" name="Mol. Ecol. Resour.">
        <title>The genomes of chicory, endive, great burdock and yacon provide insights into Asteraceae palaeo-polyploidization history and plant inulin production.</title>
        <authorList>
            <person name="Fan W."/>
            <person name="Wang S."/>
            <person name="Wang H."/>
            <person name="Wang A."/>
            <person name="Jiang F."/>
            <person name="Liu H."/>
            <person name="Zhao H."/>
            <person name="Xu D."/>
            <person name="Zhang Y."/>
        </authorList>
    </citation>
    <scope>NUCLEOTIDE SEQUENCE [LARGE SCALE GENOMIC DNA]</scope>
    <source>
        <strain evidence="2">cv. Punajuju</strain>
    </source>
</reference>
<proteinExistence type="predicted"/>
<gene>
    <name evidence="1" type="ORF">L2E82_41995</name>
</gene>
<accession>A0ACB8ZM86</accession>